<sequence length="188" mass="18972">MVTVLLGLALTGCGSDDAPETSGDGDASAGLSVEDCAVRLPDSVLTTLGWASAGQVEVGAADTCELAADAGDLRVRRLPMAPQDGEELADSAQTVYDDRCAGLDAGQQPGGESPTPAAGEVVDWLSTDVTACAVLSPDGQGINELVVLSGETVGDFWVVADDVVEPELVREALDQLVSAAVPTFTPGG</sequence>
<organism evidence="1">
    <name type="scientific">freshwater metagenome</name>
    <dbReference type="NCBI Taxonomy" id="449393"/>
    <lineage>
        <taxon>unclassified sequences</taxon>
        <taxon>metagenomes</taxon>
        <taxon>ecological metagenomes</taxon>
    </lineage>
</organism>
<accession>A0A6J6NVM9</accession>
<evidence type="ECO:0000313" key="1">
    <source>
        <dbReference type="EMBL" id="CAB4690870.1"/>
    </source>
</evidence>
<proteinExistence type="predicted"/>
<reference evidence="1" key="1">
    <citation type="submission" date="2020-05" db="EMBL/GenBank/DDBJ databases">
        <authorList>
            <person name="Chiriac C."/>
            <person name="Salcher M."/>
            <person name="Ghai R."/>
            <person name="Kavagutti S V."/>
        </authorList>
    </citation>
    <scope>NUCLEOTIDE SEQUENCE</scope>
</reference>
<dbReference type="EMBL" id="CAEZXR010000031">
    <property type="protein sequence ID" value="CAB4690870.1"/>
    <property type="molecule type" value="Genomic_DNA"/>
</dbReference>
<gene>
    <name evidence="1" type="ORF">UFOPK2579_00401</name>
</gene>
<name>A0A6J6NVM9_9ZZZZ</name>
<dbReference type="AlphaFoldDB" id="A0A6J6NVM9"/>
<protein>
    <submittedName>
        <fullName evidence="1">Unannotated protein</fullName>
    </submittedName>
</protein>